<feature type="transmembrane region" description="Helical" evidence="1">
    <location>
        <begin position="37"/>
        <end position="58"/>
    </location>
</feature>
<dbReference type="OrthoDB" id="9891017at2"/>
<gene>
    <name evidence="2" type="ORF">DA803_00160</name>
</gene>
<accession>A0A2Z5IPK0</accession>
<reference evidence="2 3" key="1">
    <citation type="submission" date="2018-05" db="EMBL/GenBank/DDBJ databases">
        <title>Annotation of the Mycoplasma phocidae genome.</title>
        <authorList>
            <person name="Brown D.R."/>
            <person name="Kutish G.F."/>
            <person name="Frasca S.Jr."/>
        </authorList>
    </citation>
    <scope>NUCLEOTIDE SEQUENCE [LARGE SCALE GENOMIC DNA]</scope>
    <source>
        <strain evidence="2 3">105</strain>
    </source>
</reference>
<dbReference type="KEGG" id="mpho:DA803_00160"/>
<feature type="transmembrane region" description="Helical" evidence="1">
    <location>
        <begin position="78"/>
        <end position="101"/>
    </location>
</feature>
<dbReference type="RefSeq" id="WP_114190635.1">
    <property type="nucleotide sequence ID" value="NZ_CP029295.1"/>
</dbReference>
<protein>
    <submittedName>
        <fullName evidence="2">Uncharacterized protein</fullName>
    </submittedName>
</protein>
<evidence type="ECO:0000313" key="2">
    <source>
        <dbReference type="EMBL" id="AXE60515.1"/>
    </source>
</evidence>
<proteinExistence type="predicted"/>
<keyword evidence="1" id="KW-0812">Transmembrane</keyword>
<organism evidence="2 3">
    <name type="scientific">[Mycoplasma] phocae</name>
    <dbReference type="NCBI Taxonomy" id="142651"/>
    <lineage>
        <taxon>Bacteria</taxon>
        <taxon>Bacillati</taxon>
        <taxon>Mycoplasmatota</taxon>
        <taxon>Mycoplasmoidales</taxon>
        <taxon>Metamycoplasmataceae</taxon>
        <taxon>Metamycoplasma</taxon>
    </lineage>
</organism>
<keyword evidence="3" id="KW-1185">Reference proteome</keyword>
<evidence type="ECO:0000256" key="1">
    <source>
        <dbReference type="SAM" id="Phobius"/>
    </source>
</evidence>
<dbReference type="AlphaFoldDB" id="A0A2Z5IPK0"/>
<dbReference type="Proteomes" id="UP000252477">
    <property type="component" value="Chromosome"/>
</dbReference>
<feature type="transmembrane region" description="Helical" evidence="1">
    <location>
        <begin position="6"/>
        <end position="30"/>
    </location>
</feature>
<keyword evidence="1" id="KW-1133">Transmembrane helix</keyword>
<dbReference type="EMBL" id="CP029295">
    <property type="protein sequence ID" value="AXE60515.1"/>
    <property type="molecule type" value="Genomic_DNA"/>
</dbReference>
<evidence type="ECO:0000313" key="3">
    <source>
        <dbReference type="Proteomes" id="UP000252477"/>
    </source>
</evidence>
<name>A0A2Z5IPK0_9BACT</name>
<sequence>MLEEGWTNALLIFGFFALAYTWTITILLFLRKLNKNWIMSMFITYAFLVTAAILGIGVKINLGRSIADTSFTKYKLMYAFWIIFSILAFSNFTVFTVIYVLRKKNLYHFRRQYTNIE</sequence>
<keyword evidence="1" id="KW-0472">Membrane</keyword>